<name>A0ABS6RXY3_9BACT</name>
<feature type="domain" description="Response regulatory" evidence="7">
    <location>
        <begin position="3"/>
        <end position="117"/>
    </location>
</feature>
<evidence type="ECO:0000256" key="4">
    <source>
        <dbReference type="ARBA" id="ARBA00023163"/>
    </source>
</evidence>
<evidence type="ECO:0000313" key="8">
    <source>
        <dbReference type="EMBL" id="MBV6341505.1"/>
    </source>
</evidence>
<keyword evidence="1" id="KW-0547">Nucleotide-binding</keyword>
<dbReference type="CDD" id="cd00009">
    <property type="entry name" value="AAA"/>
    <property type="match status" value="1"/>
</dbReference>
<dbReference type="InterPro" id="IPR003593">
    <property type="entry name" value="AAA+_ATPase"/>
</dbReference>
<dbReference type="InterPro" id="IPR058031">
    <property type="entry name" value="AAA_lid_NorR"/>
</dbReference>
<dbReference type="EMBL" id="JABXWD010000114">
    <property type="protein sequence ID" value="MBV6341505.1"/>
    <property type="molecule type" value="Genomic_DNA"/>
</dbReference>
<protein>
    <submittedName>
        <fullName evidence="8">Sigma-54-dependent Fis family transcriptional regulator</fullName>
    </submittedName>
</protein>
<accession>A0ABS6RXY3</accession>
<sequence length="455" mass="51103">MAVIIVIDDEPLQRDILKTILEDEGYEVYSASSAEEGLHMITTLLPDVVITDLKMGGMSGIQLLDALPAGLSRPAVIVITAYGTITSAVDAIKKGAFDYLTKPLDKDVILLIVKKAIERIDLLRENQRLRHELYDKFSIEGIVGTSKRIKDVMEVVRKITTVNVTVLVYGESGTGKELIARAIHYNSPRRTAPFTAINCAALPDNLIESELFGYEPGAFTGATHRKIGLFESTSGGTLFLDEIGDMPLITQTKLLRVLQDKEVRRLGGKDSIKVDVRIIAATNKDLEREIEKATFRDDLYYRLKVVTVRLPSLAQRKDDIPQLIQHFLDKYNKEFDRQIRGVERSALRMLMDYHWPGNIRQLGSVVERAVLMADTELITTDDIKDELSVSTTGTAFNIEIPQEGINFEELEKTLLKKAMAQANNVAAKAARLLGMSYKTFWYRFEKFGLNHPDKQ</sequence>
<dbReference type="InterPro" id="IPR002078">
    <property type="entry name" value="Sigma_54_int"/>
</dbReference>
<organism evidence="8 9">
    <name type="scientific">Candidatus Magnetobacterium casense</name>
    <dbReference type="NCBI Taxonomy" id="1455061"/>
    <lineage>
        <taxon>Bacteria</taxon>
        <taxon>Pseudomonadati</taxon>
        <taxon>Nitrospirota</taxon>
        <taxon>Thermodesulfovibrionia</taxon>
        <taxon>Thermodesulfovibrionales</taxon>
        <taxon>Candidatus Magnetobacteriaceae</taxon>
        <taxon>Candidatus Magnetobacterium</taxon>
    </lineage>
</organism>
<feature type="domain" description="Sigma-54 factor interaction" evidence="6">
    <location>
        <begin position="142"/>
        <end position="371"/>
    </location>
</feature>
<dbReference type="PANTHER" id="PTHR32071:SF113">
    <property type="entry name" value="ALGINATE BIOSYNTHESIS TRANSCRIPTIONAL REGULATORY PROTEIN ALGB"/>
    <property type="match status" value="1"/>
</dbReference>
<evidence type="ECO:0000313" key="9">
    <source>
        <dbReference type="Proteomes" id="UP001196980"/>
    </source>
</evidence>
<dbReference type="PROSITE" id="PS00675">
    <property type="entry name" value="SIGMA54_INTERACT_1"/>
    <property type="match status" value="1"/>
</dbReference>
<evidence type="ECO:0000256" key="3">
    <source>
        <dbReference type="ARBA" id="ARBA00023015"/>
    </source>
</evidence>
<evidence type="ECO:0000259" key="6">
    <source>
        <dbReference type="PROSITE" id="PS50045"/>
    </source>
</evidence>
<dbReference type="SMART" id="SM00448">
    <property type="entry name" value="REC"/>
    <property type="match status" value="1"/>
</dbReference>
<dbReference type="RefSeq" id="WP_218252140.1">
    <property type="nucleotide sequence ID" value="NZ_JABXWD010000114.1"/>
</dbReference>
<evidence type="ECO:0000256" key="2">
    <source>
        <dbReference type="ARBA" id="ARBA00022840"/>
    </source>
</evidence>
<keyword evidence="5" id="KW-0597">Phosphoprotein</keyword>
<reference evidence="8 9" key="1">
    <citation type="journal article" date="2020" name="J Geophys Res Biogeosci">
        <title>Magnetotaxis as an Adaptation to Enable Bacterial Shuttling of Microbial Sulfur and Sulfur Cycling Across Aquatic Oxic#Anoxic Interfaces.</title>
        <authorList>
            <person name="Li J."/>
            <person name="Liu P."/>
            <person name="Wang J."/>
            <person name="Roberts A.P."/>
            <person name="Pan Y."/>
        </authorList>
    </citation>
    <scope>NUCLEOTIDE SEQUENCE [LARGE SCALE GENOMIC DNA]</scope>
    <source>
        <strain evidence="8 9">MYR-1_YQ</strain>
    </source>
</reference>
<dbReference type="PROSITE" id="PS50045">
    <property type="entry name" value="SIGMA54_INTERACT_4"/>
    <property type="match status" value="1"/>
</dbReference>
<keyword evidence="3" id="KW-0805">Transcription regulation</keyword>
<dbReference type="Pfam" id="PF02954">
    <property type="entry name" value="HTH_8"/>
    <property type="match status" value="1"/>
</dbReference>
<proteinExistence type="predicted"/>
<dbReference type="InterPro" id="IPR002197">
    <property type="entry name" value="HTH_Fis"/>
</dbReference>
<dbReference type="PROSITE" id="PS50110">
    <property type="entry name" value="RESPONSE_REGULATORY"/>
    <property type="match status" value="1"/>
</dbReference>
<dbReference type="Pfam" id="PF00072">
    <property type="entry name" value="Response_reg"/>
    <property type="match status" value="1"/>
</dbReference>
<dbReference type="InterPro" id="IPR001789">
    <property type="entry name" value="Sig_transdc_resp-reg_receiver"/>
</dbReference>
<evidence type="ECO:0000256" key="1">
    <source>
        <dbReference type="ARBA" id="ARBA00022741"/>
    </source>
</evidence>
<dbReference type="Pfam" id="PF00158">
    <property type="entry name" value="Sigma54_activat"/>
    <property type="match status" value="1"/>
</dbReference>
<dbReference type="PANTHER" id="PTHR32071">
    <property type="entry name" value="TRANSCRIPTIONAL REGULATORY PROTEIN"/>
    <property type="match status" value="1"/>
</dbReference>
<keyword evidence="2" id="KW-0067">ATP-binding</keyword>
<keyword evidence="9" id="KW-1185">Reference proteome</keyword>
<keyword evidence="4" id="KW-0804">Transcription</keyword>
<dbReference type="Pfam" id="PF25601">
    <property type="entry name" value="AAA_lid_14"/>
    <property type="match status" value="1"/>
</dbReference>
<gene>
    <name evidence="8" type="ORF">HWQ67_07900</name>
</gene>
<dbReference type="Proteomes" id="UP001196980">
    <property type="component" value="Unassembled WGS sequence"/>
</dbReference>
<comment type="caution">
    <text evidence="8">The sequence shown here is derived from an EMBL/GenBank/DDBJ whole genome shotgun (WGS) entry which is preliminary data.</text>
</comment>
<evidence type="ECO:0000256" key="5">
    <source>
        <dbReference type="PROSITE-ProRule" id="PRU00169"/>
    </source>
</evidence>
<dbReference type="InterPro" id="IPR025662">
    <property type="entry name" value="Sigma_54_int_dom_ATP-bd_1"/>
</dbReference>
<dbReference type="SMART" id="SM00382">
    <property type="entry name" value="AAA"/>
    <property type="match status" value="1"/>
</dbReference>
<feature type="modified residue" description="4-aspartylphosphate" evidence="5">
    <location>
        <position position="52"/>
    </location>
</feature>
<evidence type="ECO:0000259" key="7">
    <source>
        <dbReference type="PROSITE" id="PS50110"/>
    </source>
</evidence>